<evidence type="ECO:0008006" key="4">
    <source>
        <dbReference type="Google" id="ProtNLM"/>
    </source>
</evidence>
<dbReference type="EMBL" id="PDWW01000005">
    <property type="protein sequence ID" value="KAF1726134.1"/>
    <property type="molecule type" value="Genomic_DNA"/>
</dbReference>
<dbReference type="RefSeq" id="WP_162336918.1">
    <property type="nucleotide sequence ID" value="NZ_JBHSRQ010000008.1"/>
</dbReference>
<comment type="caution">
    <text evidence="2">The sequence shown here is derived from an EMBL/GenBank/DDBJ whole genome shotgun (WGS) entry which is preliminary data.</text>
</comment>
<proteinExistence type="predicted"/>
<evidence type="ECO:0000256" key="1">
    <source>
        <dbReference type="SAM" id="SignalP"/>
    </source>
</evidence>
<name>A0ABQ6ZJ58_9GAMM</name>
<reference evidence="2 3" key="1">
    <citation type="submission" date="2017-10" db="EMBL/GenBank/DDBJ databases">
        <title>Whole genome sequencing of members of genus Pseudoxanthomonas.</title>
        <authorList>
            <person name="Kumar S."/>
            <person name="Bansal K."/>
            <person name="Kaur A."/>
            <person name="Patil P."/>
            <person name="Sharma S."/>
            <person name="Patil P.B."/>
        </authorList>
    </citation>
    <scope>NUCLEOTIDE SEQUENCE [LARGE SCALE GENOMIC DNA]</scope>
    <source>
        <strain evidence="2 3">DSM 17109</strain>
    </source>
</reference>
<feature type="signal peptide" evidence="1">
    <location>
        <begin position="1"/>
        <end position="19"/>
    </location>
</feature>
<keyword evidence="1" id="KW-0732">Signal</keyword>
<gene>
    <name evidence="2" type="ORF">CSC78_05505</name>
</gene>
<evidence type="ECO:0000313" key="3">
    <source>
        <dbReference type="Proteomes" id="UP000781710"/>
    </source>
</evidence>
<organism evidence="2 3">
    <name type="scientific">Pseudoxanthomonas japonensis</name>
    <dbReference type="NCBI Taxonomy" id="69284"/>
    <lineage>
        <taxon>Bacteria</taxon>
        <taxon>Pseudomonadati</taxon>
        <taxon>Pseudomonadota</taxon>
        <taxon>Gammaproteobacteria</taxon>
        <taxon>Lysobacterales</taxon>
        <taxon>Lysobacteraceae</taxon>
        <taxon>Pseudoxanthomonas</taxon>
    </lineage>
</organism>
<dbReference type="Proteomes" id="UP000781710">
    <property type="component" value="Unassembled WGS sequence"/>
</dbReference>
<feature type="chain" id="PRO_5046580481" description="Secreted protein" evidence="1">
    <location>
        <begin position="20"/>
        <end position="152"/>
    </location>
</feature>
<sequence length="152" mass="16839">MISRASTHVLALVAVLVLAACHAGEPQAPLFDAGDTITCPTLKVRTAWVLTVRQGPDFLVCEYRFADTRKPIASLYIGNHPDTPTLKFVGFHPDGSGDAWFADAAAGRMWPRSYWTFRENASRSMATTVIRIEVDSYEELKTKARIAQALER</sequence>
<dbReference type="PROSITE" id="PS51257">
    <property type="entry name" value="PROKAR_LIPOPROTEIN"/>
    <property type="match status" value="1"/>
</dbReference>
<keyword evidence="3" id="KW-1185">Reference proteome</keyword>
<protein>
    <recommendedName>
        <fullName evidence="4">Secreted protein</fullName>
    </recommendedName>
</protein>
<evidence type="ECO:0000313" key="2">
    <source>
        <dbReference type="EMBL" id="KAF1726134.1"/>
    </source>
</evidence>
<accession>A0ABQ6ZJ58</accession>